<dbReference type="CDD" id="cd00165">
    <property type="entry name" value="S4"/>
    <property type="match status" value="1"/>
</dbReference>
<reference evidence="6 7" key="1">
    <citation type="submission" date="2016-11" db="EMBL/GenBank/DDBJ databases">
        <authorList>
            <person name="Jaros S."/>
            <person name="Januszkiewicz K."/>
            <person name="Wedrychowicz H."/>
        </authorList>
    </citation>
    <scope>NUCLEOTIDE SEQUENCE [LARGE SCALE GENOMIC DNA]</scope>
    <source>
        <strain evidence="6 7">DSM 2631</strain>
    </source>
</reference>
<dbReference type="GO" id="GO:0120159">
    <property type="term" value="F:rRNA pseudouridine synthase activity"/>
    <property type="evidence" value="ECO:0007669"/>
    <property type="project" value="UniProtKB-ARBA"/>
</dbReference>
<organism evidence="6 7">
    <name type="scientific">Clostridium fallax</name>
    <dbReference type="NCBI Taxonomy" id="1533"/>
    <lineage>
        <taxon>Bacteria</taxon>
        <taxon>Bacillati</taxon>
        <taxon>Bacillota</taxon>
        <taxon>Clostridia</taxon>
        <taxon>Eubacteriales</taxon>
        <taxon>Clostridiaceae</taxon>
        <taxon>Clostridium</taxon>
    </lineage>
</organism>
<dbReference type="SMART" id="SM00363">
    <property type="entry name" value="S4"/>
    <property type="match status" value="1"/>
</dbReference>
<feature type="domain" description="RNA-binding S4" evidence="5">
    <location>
        <begin position="34"/>
        <end position="91"/>
    </location>
</feature>
<dbReference type="Pfam" id="PF00849">
    <property type="entry name" value="PseudoU_synth_2"/>
    <property type="match status" value="1"/>
</dbReference>
<dbReference type="AlphaFoldDB" id="A0A1M4TXJ1"/>
<keyword evidence="3" id="KW-0694">RNA-binding</keyword>
<evidence type="ECO:0000259" key="5">
    <source>
        <dbReference type="SMART" id="SM00363"/>
    </source>
</evidence>
<dbReference type="InterPro" id="IPR042092">
    <property type="entry name" value="PsdUridine_s_RsuA/RluB/E/F_cat"/>
</dbReference>
<sequence length="272" mass="31225">MKSLITAKKKKVKTNNIDNKKEITIIHHDRGEETRLNKYLSETGICSRREADKFIEEGRVTINGVKATMGTKVLKGQKVYLNGKLVKREEELVYIALNKPVGITCTTEKKVKGNIVDFVNHKKRIFPIGRLDKDSQGLIFLTNDGDIVNKILRAGNNHEKEYIVTVDKPITNDFIKRMGNGIPILGTITNKCFVKQEGKYIFRIILTQGLNRQIRRMCEYLGYTVKKLERIRIMNVSIDHLKIGQWRNLTSYELKEIDKLITSSSKTEEASK</sequence>
<evidence type="ECO:0000256" key="2">
    <source>
        <dbReference type="ARBA" id="ARBA00023235"/>
    </source>
</evidence>
<dbReference type="NCBIfam" id="TIGR00093">
    <property type="entry name" value="pseudouridine synthase"/>
    <property type="match status" value="1"/>
</dbReference>
<dbReference type="InterPro" id="IPR000748">
    <property type="entry name" value="PsdUridine_synth_RsuA/RluB/E/F"/>
</dbReference>
<dbReference type="PROSITE" id="PS01149">
    <property type="entry name" value="PSI_RSU"/>
    <property type="match status" value="1"/>
</dbReference>
<evidence type="ECO:0000313" key="7">
    <source>
        <dbReference type="Proteomes" id="UP000184035"/>
    </source>
</evidence>
<dbReference type="InterPro" id="IPR036986">
    <property type="entry name" value="S4_RNA-bd_sf"/>
</dbReference>
<evidence type="ECO:0000256" key="1">
    <source>
        <dbReference type="ARBA" id="ARBA00008348"/>
    </source>
</evidence>
<dbReference type="InterPro" id="IPR018496">
    <property type="entry name" value="PsdUridine_synth_RsuA/RluB_CS"/>
</dbReference>
<dbReference type="InterPro" id="IPR006145">
    <property type="entry name" value="PsdUridine_synth_RsuA/RluA"/>
</dbReference>
<dbReference type="FunFam" id="3.30.70.1560:FF:000002">
    <property type="entry name" value="Pseudouridine synthase"/>
    <property type="match status" value="1"/>
</dbReference>
<dbReference type="InterPro" id="IPR020094">
    <property type="entry name" value="TruA/RsuA/RluB/E/F_N"/>
</dbReference>
<protein>
    <recommendedName>
        <fullName evidence="4">Pseudouridine synthase</fullName>
        <ecNumber evidence="4">5.4.99.-</ecNumber>
    </recommendedName>
</protein>
<evidence type="ECO:0000313" key="6">
    <source>
        <dbReference type="EMBL" id="SHE49124.1"/>
    </source>
</evidence>
<proteinExistence type="inferred from homology"/>
<name>A0A1M4TXJ1_9CLOT</name>
<dbReference type="Gene3D" id="3.30.70.1560">
    <property type="entry name" value="Alpha-L RNA-binding motif"/>
    <property type="match status" value="1"/>
</dbReference>
<dbReference type="CDD" id="cd02554">
    <property type="entry name" value="PseudoU_synth_RluF"/>
    <property type="match status" value="1"/>
</dbReference>
<dbReference type="Pfam" id="PF01479">
    <property type="entry name" value="S4"/>
    <property type="match status" value="1"/>
</dbReference>
<dbReference type="GO" id="GO:0000455">
    <property type="term" value="P:enzyme-directed rRNA pseudouridine synthesis"/>
    <property type="evidence" value="ECO:0007669"/>
    <property type="project" value="UniProtKB-ARBA"/>
</dbReference>
<dbReference type="FunFam" id="3.10.290.10:FF:000003">
    <property type="entry name" value="Pseudouridine synthase"/>
    <property type="match status" value="1"/>
</dbReference>
<dbReference type="EC" id="5.4.99.-" evidence="4"/>
<dbReference type="PANTHER" id="PTHR47683:SF2">
    <property type="entry name" value="RNA-BINDING S4 DOMAIN-CONTAINING PROTEIN"/>
    <property type="match status" value="1"/>
</dbReference>
<accession>A0A1M4TXJ1</accession>
<dbReference type="STRING" id="1533.SAMN05443638_103180"/>
<dbReference type="GO" id="GO:0003723">
    <property type="term" value="F:RNA binding"/>
    <property type="evidence" value="ECO:0007669"/>
    <property type="project" value="UniProtKB-KW"/>
</dbReference>
<comment type="similarity">
    <text evidence="1 4">Belongs to the pseudouridine synthase RsuA family.</text>
</comment>
<dbReference type="SUPFAM" id="SSF55120">
    <property type="entry name" value="Pseudouridine synthase"/>
    <property type="match status" value="1"/>
</dbReference>
<dbReference type="SUPFAM" id="SSF55174">
    <property type="entry name" value="Alpha-L RNA-binding motif"/>
    <property type="match status" value="1"/>
</dbReference>
<dbReference type="Gene3D" id="3.30.70.580">
    <property type="entry name" value="Pseudouridine synthase I, catalytic domain, N-terminal subdomain"/>
    <property type="match status" value="1"/>
</dbReference>
<dbReference type="InterPro" id="IPR002942">
    <property type="entry name" value="S4_RNA-bd"/>
</dbReference>
<keyword evidence="2 4" id="KW-0413">Isomerase</keyword>
<evidence type="ECO:0000256" key="4">
    <source>
        <dbReference type="RuleBase" id="RU003887"/>
    </source>
</evidence>
<dbReference type="EMBL" id="FQVM01000003">
    <property type="protein sequence ID" value="SHE49124.1"/>
    <property type="molecule type" value="Genomic_DNA"/>
</dbReference>
<dbReference type="InterPro" id="IPR050343">
    <property type="entry name" value="RsuA_PseudoU_synthase"/>
</dbReference>
<dbReference type="PANTHER" id="PTHR47683">
    <property type="entry name" value="PSEUDOURIDINE SYNTHASE FAMILY PROTEIN-RELATED"/>
    <property type="match status" value="1"/>
</dbReference>
<dbReference type="PROSITE" id="PS50889">
    <property type="entry name" value="S4"/>
    <property type="match status" value="1"/>
</dbReference>
<dbReference type="Gene3D" id="3.10.290.10">
    <property type="entry name" value="RNA-binding S4 domain"/>
    <property type="match status" value="1"/>
</dbReference>
<dbReference type="Proteomes" id="UP000184035">
    <property type="component" value="Unassembled WGS sequence"/>
</dbReference>
<dbReference type="InterPro" id="IPR020103">
    <property type="entry name" value="PsdUridine_synth_cat_dom_sf"/>
</dbReference>
<dbReference type="NCBIfam" id="NF007784">
    <property type="entry name" value="PRK10475.1"/>
    <property type="match status" value="1"/>
</dbReference>
<gene>
    <name evidence="6" type="ORF">SAMN05443638_103180</name>
</gene>
<evidence type="ECO:0000256" key="3">
    <source>
        <dbReference type="PROSITE-ProRule" id="PRU00182"/>
    </source>
</evidence>
<keyword evidence="7" id="KW-1185">Reference proteome</keyword>